<sequence>MPGGRFPWTAEQWDQAWDDIERGNPGPQLIFPIIIIIIIIIISDASPITLKVKLEETTGPVTADLEWADRGSLMRSTEDTNAEKLMYDGNKFSIVLQDISKSDPL</sequence>
<dbReference type="AlphaFoldDB" id="F0UVW1"/>
<proteinExistence type="predicted"/>
<keyword evidence="1" id="KW-0472">Membrane</keyword>
<protein>
    <submittedName>
        <fullName evidence="2">Predicted protein</fullName>
    </submittedName>
</protein>
<evidence type="ECO:0000313" key="2">
    <source>
        <dbReference type="EMBL" id="EGC50038.1"/>
    </source>
</evidence>
<keyword evidence="1" id="KW-1133">Transmembrane helix</keyword>
<evidence type="ECO:0000256" key="1">
    <source>
        <dbReference type="SAM" id="Phobius"/>
    </source>
</evidence>
<accession>F0UVW1</accession>
<organism evidence="3">
    <name type="scientific">Ajellomyces capsulatus (strain H88)</name>
    <name type="common">Darling's disease fungus</name>
    <name type="synonym">Histoplasma capsulatum</name>
    <dbReference type="NCBI Taxonomy" id="544711"/>
    <lineage>
        <taxon>Eukaryota</taxon>
        <taxon>Fungi</taxon>
        <taxon>Dikarya</taxon>
        <taxon>Ascomycota</taxon>
        <taxon>Pezizomycotina</taxon>
        <taxon>Eurotiomycetes</taxon>
        <taxon>Eurotiomycetidae</taxon>
        <taxon>Onygenales</taxon>
        <taxon>Ajellomycetaceae</taxon>
        <taxon>Histoplasma</taxon>
    </lineage>
</organism>
<dbReference type="OrthoDB" id="4185811at2759"/>
<name>F0UVW1_AJEC8</name>
<dbReference type="HOGENOM" id="CLU_2319700_0_0_1"/>
<dbReference type="OMA" id="QAWDDIE"/>
<keyword evidence="1" id="KW-0812">Transmembrane</keyword>
<evidence type="ECO:0000313" key="3">
    <source>
        <dbReference type="Proteomes" id="UP000008142"/>
    </source>
</evidence>
<feature type="transmembrane region" description="Helical" evidence="1">
    <location>
        <begin position="29"/>
        <end position="50"/>
    </location>
</feature>
<dbReference type="EMBL" id="DS990644">
    <property type="protein sequence ID" value="EGC50038.1"/>
    <property type="molecule type" value="Genomic_DNA"/>
</dbReference>
<gene>
    <name evidence="2" type="ORF">HCEG_09253</name>
</gene>
<dbReference type="Proteomes" id="UP000008142">
    <property type="component" value="Unassembled WGS sequence"/>
</dbReference>
<reference evidence="3" key="1">
    <citation type="submission" date="2008-07" db="EMBL/GenBank/DDBJ databases">
        <title>Annotation of Ajellomyces capsulatus strain H88.</title>
        <authorList>
            <person name="Champion M."/>
            <person name="Cuomo C."/>
            <person name="Ma L.-J."/>
            <person name="Henn M.R."/>
            <person name="Sil A."/>
            <person name="Goldman B."/>
            <person name="Young S.K."/>
            <person name="Kodira C.D."/>
            <person name="Zeng Q."/>
            <person name="Koehrsen M."/>
            <person name="Alvarado L."/>
            <person name="Berlin A."/>
            <person name="Borenstein D."/>
            <person name="Chen Z."/>
            <person name="Engels R."/>
            <person name="Freedman E."/>
            <person name="Gellesch M."/>
            <person name="Goldberg J."/>
            <person name="Griggs A."/>
            <person name="Gujja S."/>
            <person name="Heiman D."/>
            <person name="Hepburn T."/>
            <person name="Howarth C."/>
            <person name="Jen D."/>
            <person name="Larson L."/>
            <person name="Lewis B."/>
            <person name="Mehta T."/>
            <person name="Park D."/>
            <person name="Pearson M."/>
            <person name="Roberts A."/>
            <person name="Saif S."/>
            <person name="Shea T."/>
            <person name="Shenoy N."/>
            <person name="Sisk P."/>
            <person name="Stolte C."/>
            <person name="Sykes S."/>
            <person name="Walk T."/>
            <person name="White J."/>
            <person name="Yandava C."/>
            <person name="Klein B."/>
            <person name="McEwen J.G."/>
            <person name="Puccia R."/>
            <person name="Goldman G.H."/>
            <person name="Felipe M.S."/>
            <person name="Nino-Vega G."/>
            <person name="San-Blas G."/>
            <person name="Taylor J."/>
            <person name="Mendoza L."/>
            <person name="Galagan J."/>
            <person name="Nusbaum C."/>
            <person name="Birren B."/>
        </authorList>
    </citation>
    <scope>NUCLEOTIDE SEQUENCE [LARGE SCALE GENOMIC DNA]</scope>
    <source>
        <strain evidence="3">H88</strain>
    </source>
</reference>